<keyword evidence="1" id="KW-0812">Transmembrane</keyword>
<keyword evidence="1" id="KW-1133">Transmembrane helix</keyword>
<dbReference type="Proteomes" id="UP000612680">
    <property type="component" value="Chromosome"/>
</dbReference>
<evidence type="ECO:0000313" key="2">
    <source>
        <dbReference type="EMBL" id="QRR02025.1"/>
    </source>
</evidence>
<name>A0ABX7I802_9BACT</name>
<dbReference type="EMBL" id="CP056775">
    <property type="protein sequence ID" value="QRR02025.1"/>
    <property type="molecule type" value="Genomic_DNA"/>
</dbReference>
<evidence type="ECO:0000313" key="3">
    <source>
        <dbReference type="Proteomes" id="UP000612680"/>
    </source>
</evidence>
<keyword evidence="3" id="KW-1185">Reference proteome</keyword>
<dbReference type="RefSeq" id="WP_204656356.1">
    <property type="nucleotide sequence ID" value="NZ_CP056775.1"/>
</dbReference>
<sequence>MKKNHPVRAIFRTGKILLTGFFVLAASFFFLYPQIFYCEMIRFSSFQEAGDRHYFSPGISPKHYRKINRTIALAEARVDSFYHGKKSKPVFIICNRPDEYRRYCSSNEGAGCSIGTPWGSGFVVLNGQDANVDVASHELSHMELLTRLGWWKVTTRVPQWFNEGLALMLDKRFVNNPDPIGRYLDYMDEWQYYTGGGQELTELRDMEWLNDFFSGGQRQVMLAYMSSGMEVAYWLVLSEANGLSVFLEQMQQGKSFEDAYEAVQSRRKSILFKKLPTNPLRFPDGKKISG</sequence>
<reference evidence="2 3" key="1">
    <citation type="submission" date="2020-06" db="EMBL/GenBank/DDBJ databases">
        <title>Dyadobacter sandarakinus sp. nov., isolated from the soil of the Arctic Yellow River Station.</title>
        <authorList>
            <person name="Zhang Y."/>
            <person name="Peng F."/>
        </authorList>
    </citation>
    <scope>NUCLEOTIDE SEQUENCE [LARGE SCALE GENOMIC DNA]</scope>
    <source>
        <strain evidence="2 3">Q3-56</strain>
    </source>
</reference>
<evidence type="ECO:0000256" key="1">
    <source>
        <dbReference type="SAM" id="Phobius"/>
    </source>
</evidence>
<accession>A0ABX7I802</accession>
<organism evidence="2 3">
    <name type="scientific">Dyadobacter sandarakinus</name>
    <dbReference type="NCBI Taxonomy" id="2747268"/>
    <lineage>
        <taxon>Bacteria</taxon>
        <taxon>Pseudomonadati</taxon>
        <taxon>Bacteroidota</taxon>
        <taxon>Cytophagia</taxon>
        <taxon>Cytophagales</taxon>
        <taxon>Spirosomataceae</taxon>
        <taxon>Dyadobacter</taxon>
    </lineage>
</organism>
<gene>
    <name evidence="2" type="ORF">HWI92_14465</name>
</gene>
<protein>
    <recommendedName>
        <fullName evidence="4">Peptidase MA-like domain-containing protein</fullName>
    </recommendedName>
</protein>
<keyword evidence="1" id="KW-0472">Membrane</keyword>
<feature type="transmembrane region" description="Helical" evidence="1">
    <location>
        <begin position="16"/>
        <end position="37"/>
    </location>
</feature>
<evidence type="ECO:0008006" key="4">
    <source>
        <dbReference type="Google" id="ProtNLM"/>
    </source>
</evidence>
<proteinExistence type="predicted"/>